<comment type="caution">
    <text evidence="1">The sequence shown here is derived from an EMBL/GenBank/DDBJ whole genome shotgun (WGS) entry which is preliminary data.</text>
</comment>
<evidence type="ECO:0000313" key="2">
    <source>
        <dbReference type="Proteomes" id="UP000094444"/>
    </source>
</evidence>
<protein>
    <submittedName>
        <fullName evidence="1">Uncharacterized protein</fullName>
    </submittedName>
</protein>
<reference evidence="1" key="1">
    <citation type="submission" date="2017-09" db="EMBL/GenBank/DDBJ databases">
        <title>Polyketide synthases of a Diaporthe helianthi virulent isolate.</title>
        <authorList>
            <person name="Baroncelli R."/>
        </authorList>
    </citation>
    <scope>NUCLEOTIDE SEQUENCE [LARGE SCALE GENOMIC DNA]</scope>
    <source>
        <strain evidence="1">7/96</strain>
    </source>
</reference>
<dbReference type="Proteomes" id="UP000094444">
    <property type="component" value="Unassembled WGS sequence"/>
</dbReference>
<name>A0A2P5HE81_DIAHE</name>
<proteinExistence type="predicted"/>
<gene>
    <name evidence="1" type="ORF">DHEL01_v213066</name>
</gene>
<dbReference type="OrthoDB" id="10439501at2759"/>
<organism evidence="1 2">
    <name type="scientific">Diaporthe helianthi</name>
    <dbReference type="NCBI Taxonomy" id="158607"/>
    <lineage>
        <taxon>Eukaryota</taxon>
        <taxon>Fungi</taxon>
        <taxon>Dikarya</taxon>
        <taxon>Ascomycota</taxon>
        <taxon>Pezizomycotina</taxon>
        <taxon>Sordariomycetes</taxon>
        <taxon>Sordariomycetidae</taxon>
        <taxon>Diaporthales</taxon>
        <taxon>Diaporthaceae</taxon>
        <taxon>Diaporthe</taxon>
    </lineage>
</organism>
<dbReference type="EMBL" id="MAVT02004245">
    <property type="protein sequence ID" value="POS68540.1"/>
    <property type="molecule type" value="Genomic_DNA"/>
</dbReference>
<keyword evidence="2" id="KW-1185">Reference proteome</keyword>
<dbReference type="InParanoid" id="A0A2P5HE81"/>
<sequence length="156" mass="17219">MMRRVGQDVAGSIQMEEDVVILEQWFMYKGHTEFLVAMPTAQLGAFCDNVLGWAHGHGVVHDVEPKSSTSLGHMHDTTGPDTEAIDTAVQIPIDLGHGTVGEYLGVTSMVSITVIDLTDMVRLPLELIDLVRVLLVAATELGRQHPKWKQCRIMML</sequence>
<dbReference type="AlphaFoldDB" id="A0A2P5HE81"/>
<evidence type="ECO:0000313" key="1">
    <source>
        <dbReference type="EMBL" id="POS68540.1"/>
    </source>
</evidence>
<accession>A0A2P5HE81</accession>